<organism evidence="2 3">
    <name type="scientific">Microbacterium esteraromaticum</name>
    <dbReference type="NCBI Taxonomy" id="57043"/>
    <lineage>
        <taxon>Bacteria</taxon>
        <taxon>Bacillati</taxon>
        <taxon>Actinomycetota</taxon>
        <taxon>Actinomycetes</taxon>
        <taxon>Micrococcales</taxon>
        <taxon>Microbacteriaceae</taxon>
        <taxon>Microbacterium</taxon>
    </lineage>
</organism>
<reference evidence="2 3" key="1">
    <citation type="journal article" date="2020" name="Front. Microbiol.">
        <title>Design of Bacterial Strain-Specific qPCR Assays Using NGS Data and Publicly Available Resources and Its Application to Track Biocontrol Strains.</title>
        <authorList>
            <person name="Hernandez I."/>
            <person name="Sant C."/>
            <person name="Martinez R."/>
            <person name="Fernandez C."/>
        </authorList>
    </citation>
    <scope>NUCLEOTIDE SEQUENCE [LARGE SCALE GENOMIC DNA]</scope>
    <source>
        <strain evidence="2 3">B24</strain>
    </source>
</reference>
<accession>A0A7D7W991</accession>
<evidence type="ECO:0000313" key="3">
    <source>
        <dbReference type="Proteomes" id="UP000515708"/>
    </source>
</evidence>
<feature type="transmembrane region" description="Helical" evidence="1">
    <location>
        <begin position="110"/>
        <end position="131"/>
    </location>
</feature>
<dbReference type="RefSeq" id="WP_182253649.1">
    <property type="nucleotide sequence ID" value="NZ_CP043732.1"/>
</dbReference>
<evidence type="ECO:0000313" key="2">
    <source>
        <dbReference type="EMBL" id="QMU95857.1"/>
    </source>
</evidence>
<keyword evidence="1" id="KW-1133">Transmembrane helix</keyword>
<feature type="transmembrane region" description="Helical" evidence="1">
    <location>
        <begin position="50"/>
        <end position="70"/>
    </location>
</feature>
<dbReference type="Proteomes" id="UP000515708">
    <property type="component" value="Chromosome"/>
</dbReference>
<feature type="transmembrane region" description="Helical" evidence="1">
    <location>
        <begin position="138"/>
        <end position="163"/>
    </location>
</feature>
<dbReference type="EMBL" id="CP043732">
    <property type="protein sequence ID" value="QMU95857.1"/>
    <property type="molecule type" value="Genomic_DNA"/>
</dbReference>
<protein>
    <submittedName>
        <fullName evidence="2">Uncharacterized protein</fullName>
    </submittedName>
</protein>
<name>A0A7D7W991_9MICO</name>
<proteinExistence type="predicted"/>
<keyword evidence="1" id="KW-0812">Transmembrane</keyword>
<keyword evidence="1" id="KW-0472">Membrane</keyword>
<dbReference type="AlphaFoldDB" id="A0A7D7W991"/>
<sequence length="173" mass="17206">MSEPFVPPPVPPAAPLPQAPPPGAYRVPVGGYQAPIGGYSAPAATAPSRATGALALVASLIAAVVAPIVAGALALRIGMLVSVNDLVSVAGDFVVAALSPARAETLWAEIMFWLGTALGLFAVVGGIIAVARRRGRGMGIAAIVIAAIGPVLFFLAVTLMFGIGNGIAFGPMV</sequence>
<evidence type="ECO:0000256" key="1">
    <source>
        <dbReference type="SAM" id="Phobius"/>
    </source>
</evidence>
<gene>
    <name evidence="2" type="ORF">FVO59_00540</name>
</gene>